<keyword evidence="3" id="KW-1185">Reference proteome</keyword>
<proteinExistence type="predicted"/>
<feature type="transmembrane region" description="Helical" evidence="1">
    <location>
        <begin position="59"/>
        <end position="83"/>
    </location>
</feature>
<dbReference type="EMBL" id="JBEPBX010000017">
    <property type="protein sequence ID" value="MER6615646.1"/>
    <property type="molecule type" value="Genomic_DNA"/>
</dbReference>
<evidence type="ECO:0000313" key="3">
    <source>
        <dbReference type="Proteomes" id="UP001445472"/>
    </source>
</evidence>
<keyword evidence="1" id="KW-0812">Transmembrane</keyword>
<dbReference type="RefSeq" id="WP_351977169.1">
    <property type="nucleotide sequence ID" value="NZ_JBEPBX010000017.1"/>
</dbReference>
<dbReference type="Proteomes" id="UP001445472">
    <property type="component" value="Unassembled WGS sequence"/>
</dbReference>
<feature type="transmembrane region" description="Helical" evidence="1">
    <location>
        <begin position="20"/>
        <end position="39"/>
    </location>
</feature>
<name>A0ABV1UXZ1_9ACTN</name>
<evidence type="ECO:0000313" key="2">
    <source>
        <dbReference type="EMBL" id="MER6615646.1"/>
    </source>
</evidence>
<reference evidence="2 3" key="1">
    <citation type="submission" date="2024-06" db="EMBL/GenBank/DDBJ databases">
        <title>The Natural Products Discovery Center: Release of the First 8490 Sequenced Strains for Exploring Actinobacteria Biosynthetic Diversity.</title>
        <authorList>
            <person name="Kalkreuter E."/>
            <person name="Kautsar S.A."/>
            <person name="Yang D."/>
            <person name="Bader C.D."/>
            <person name="Teijaro C.N."/>
            <person name="Fluegel L."/>
            <person name="Davis C.M."/>
            <person name="Simpson J.R."/>
            <person name="Lauterbach L."/>
            <person name="Steele A.D."/>
            <person name="Gui C."/>
            <person name="Meng S."/>
            <person name="Li G."/>
            <person name="Viehrig K."/>
            <person name="Ye F."/>
            <person name="Su P."/>
            <person name="Kiefer A.F."/>
            <person name="Nichols A."/>
            <person name="Cepeda A.J."/>
            <person name="Yan W."/>
            <person name="Fan B."/>
            <person name="Jiang Y."/>
            <person name="Adhikari A."/>
            <person name="Zheng C.-J."/>
            <person name="Schuster L."/>
            <person name="Cowan T.M."/>
            <person name="Smanski M.J."/>
            <person name="Chevrette M.G."/>
            <person name="De Carvalho L.P.S."/>
            <person name="Shen B."/>
        </authorList>
    </citation>
    <scope>NUCLEOTIDE SEQUENCE [LARGE SCALE GENOMIC DNA]</scope>
    <source>
        <strain evidence="2 3">NPDC000837</strain>
    </source>
</reference>
<sequence>MTTNVRAAHRTSRRRTPAQWYLLVSGVFVTLWGIAGFFVNSSFTSGVHAVHAPGNHGLILGVFATNGWHNVVALTLGGVALLLHGSSAAKGHAAGLGAGYLAFTVSTAMAGHFLLAGNLANDIVHVLLAVTGVGAAIVTRTSRAD</sequence>
<evidence type="ECO:0000256" key="1">
    <source>
        <dbReference type="SAM" id="Phobius"/>
    </source>
</evidence>
<gene>
    <name evidence="2" type="ORF">ABT276_20235</name>
</gene>
<feature type="transmembrane region" description="Helical" evidence="1">
    <location>
        <begin position="95"/>
        <end position="117"/>
    </location>
</feature>
<feature type="transmembrane region" description="Helical" evidence="1">
    <location>
        <begin position="123"/>
        <end position="139"/>
    </location>
</feature>
<keyword evidence="1" id="KW-1133">Transmembrane helix</keyword>
<organism evidence="2 3">
    <name type="scientific">Streptomyces xantholiticus</name>
    <dbReference type="NCBI Taxonomy" id="68285"/>
    <lineage>
        <taxon>Bacteria</taxon>
        <taxon>Bacillati</taxon>
        <taxon>Actinomycetota</taxon>
        <taxon>Actinomycetes</taxon>
        <taxon>Kitasatosporales</taxon>
        <taxon>Streptomycetaceae</taxon>
        <taxon>Streptomyces</taxon>
    </lineage>
</organism>
<dbReference type="Pfam" id="PF14325">
    <property type="entry name" value="DUF4383"/>
    <property type="match status" value="1"/>
</dbReference>
<comment type="caution">
    <text evidence="2">The sequence shown here is derived from an EMBL/GenBank/DDBJ whole genome shotgun (WGS) entry which is preliminary data.</text>
</comment>
<keyword evidence="1" id="KW-0472">Membrane</keyword>
<protein>
    <submittedName>
        <fullName evidence="2">DUF4383 domain-containing protein</fullName>
    </submittedName>
</protein>
<accession>A0ABV1UXZ1</accession>